<feature type="region of interest" description="Disordered" evidence="1">
    <location>
        <begin position="363"/>
        <end position="389"/>
    </location>
</feature>
<dbReference type="Pfam" id="PF14950">
    <property type="entry name" value="DUF4502"/>
    <property type="match status" value="1"/>
</dbReference>
<dbReference type="Pfam" id="PF14951">
    <property type="entry name" value="DUF4503"/>
    <property type="match status" value="1"/>
</dbReference>
<feature type="domain" description="DUF4503" evidence="3">
    <location>
        <begin position="844"/>
        <end position="1018"/>
    </location>
</feature>
<feature type="compositionally biased region" description="Basic and acidic residues" evidence="1">
    <location>
        <begin position="276"/>
        <end position="291"/>
    </location>
</feature>
<protein>
    <submittedName>
        <fullName evidence="4">DNA repair-scaffolding protein</fullName>
    </submittedName>
</protein>
<feature type="region of interest" description="Disordered" evidence="1">
    <location>
        <begin position="23"/>
        <end position="71"/>
    </location>
</feature>
<dbReference type="GO" id="GO:0005654">
    <property type="term" value="C:nucleoplasm"/>
    <property type="evidence" value="ECO:0007669"/>
    <property type="project" value="TreeGrafter"/>
</dbReference>
<keyword evidence="5" id="KW-1185">Reference proteome</keyword>
<dbReference type="GO" id="GO:0000724">
    <property type="term" value="P:double-strand break repair via homologous recombination"/>
    <property type="evidence" value="ECO:0007669"/>
    <property type="project" value="TreeGrafter"/>
</dbReference>
<dbReference type="PANTHER" id="PTHR34347">
    <property type="entry name" value="DNA REPAIR-SCAFFOLDING PROTEIN SPIDR"/>
    <property type="match status" value="1"/>
</dbReference>
<comment type="caution">
    <text evidence="4">The sequence shown here is derived from an EMBL/GenBank/DDBJ whole genome shotgun (WGS) entry which is preliminary data.</text>
</comment>
<accession>A0AAV3ZL76</accession>
<evidence type="ECO:0000256" key="1">
    <source>
        <dbReference type="SAM" id="MobiDB-lite"/>
    </source>
</evidence>
<feature type="region of interest" description="Disordered" evidence="1">
    <location>
        <begin position="88"/>
        <end position="132"/>
    </location>
</feature>
<feature type="compositionally biased region" description="Acidic residues" evidence="1">
    <location>
        <begin position="109"/>
        <end position="118"/>
    </location>
</feature>
<dbReference type="PANTHER" id="PTHR34347:SF1">
    <property type="entry name" value="DNA REPAIR-SCAFFOLDING PROTEIN"/>
    <property type="match status" value="1"/>
</dbReference>
<dbReference type="InterPro" id="IPR053054">
    <property type="entry name" value="DNA_repair-scaffolding"/>
</dbReference>
<organism evidence="4 5">
    <name type="scientific">Plakobranchus ocellatus</name>
    <dbReference type="NCBI Taxonomy" id="259542"/>
    <lineage>
        <taxon>Eukaryota</taxon>
        <taxon>Metazoa</taxon>
        <taxon>Spiralia</taxon>
        <taxon>Lophotrochozoa</taxon>
        <taxon>Mollusca</taxon>
        <taxon>Gastropoda</taxon>
        <taxon>Heterobranchia</taxon>
        <taxon>Euthyneura</taxon>
        <taxon>Panpulmonata</taxon>
        <taxon>Sacoglossa</taxon>
        <taxon>Placobranchoidea</taxon>
        <taxon>Plakobranchidae</taxon>
        <taxon>Plakobranchus</taxon>
    </lineage>
</organism>
<name>A0AAV3ZL76_9GAST</name>
<dbReference type="AlphaFoldDB" id="A0AAV3ZL76"/>
<feature type="compositionally biased region" description="Polar residues" evidence="1">
    <location>
        <begin position="35"/>
        <end position="48"/>
    </location>
</feature>
<sequence length="1042" mass="115738">MDSWKSCGEGFSGIKKLRHVIDSTRHHVPREKNTTESQPQIAVVSSDSPDVKKRSRPWDSHKKSFQSKVPALVKGTWKPDALLENFQTYSTGSSPRQNEDIESATSSSDDGDADDSDKPDEREAKNDRIYEKRKGIKNQSHLLFKKSFARNPNVKSRANSFVCHHRSELAQSDSNRFQTFQSVSGVKQEVYTQQHPDSNKTWTISSFENFTSKIGHSNTQCTRSPCLEVLTSDVREERLKKSKVVRRLHRKLREDSPASISDVDSDCEEHEECDIQADHNGGRVTDRKDIDESSPVSSGISREYLSLTETSPASSRKSQLDEKAKSPLESKMSISSCASSQAESCVSGQRETIKASEWISSLQKQKTPVKQNQSHDGCQEDSAKKKRKFESGSLADRLCQIQRRLKSSVRMWSHSSKTEAETDPNSKYIDVVIESLDKICSLYLCHCKVASEWESIKECSVFFSCDLAESLALKTGTTVQIYPPWQKLLSSSGDCTLLCTDFVRVVSPTGSAVQQFDSTTSLSHAKAVWNCPCVENPSLISSLCPVIMQPFSPYTAKKDFKGEAIDCSSDDNVHKHQRITVTLEHVPNFKPASLPQATNSGGILQQWAEMNICGTKSLRPFSARVLRVFVRKSFEDGLVIKCQLLLVDSRSTVAIATLPSVRSNLKTSKHDGDKIQPYLNIGRFEGKMCLCSGFMVASRISSDQKPNVFTVLKQAWPKESSLCRQSQSEAHSALSLTDDAASASQQSDLGCGAIPNFAFELQAFPFNRTDPVMLETQAFGQHRTSHLMTLHNALQEFSSSEHLSSVDSLFLYEQQVDGTDHTIMHRLYLNQPNPPGYLSAALCLCRDVCLVEGQLKCDEYSLVLPQTQWSAWGFDDLLDKTDLTSIEKLASNCLILPMLNENAAVGTVVRVEGFIKEVDDTSAFSFVECSVCGSTLTVLGSESRYCRICGADEKDLISVEEMAVFFSCSSLASDIAVKVQLAQTSVNTLLPNEPDVDGYDVDQVIGQFLTCRACLVDINTVIAPENSAEKILILRELECFLT</sequence>
<feature type="compositionally biased region" description="Basic and acidic residues" evidence="1">
    <location>
        <begin position="23"/>
        <end position="34"/>
    </location>
</feature>
<dbReference type="GO" id="GO:0070202">
    <property type="term" value="P:regulation of establishment of protein localization to chromosome"/>
    <property type="evidence" value="ECO:0007669"/>
    <property type="project" value="TreeGrafter"/>
</dbReference>
<evidence type="ECO:0000313" key="5">
    <source>
        <dbReference type="Proteomes" id="UP000735302"/>
    </source>
</evidence>
<reference evidence="4 5" key="1">
    <citation type="journal article" date="2021" name="Elife">
        <title>Chloroplast acquisition without the gene transfer in kleptoplastic sea slugs, Plakobranchus ocellatus.</title>
        <authorList>
            <person name="Maeda T."/>
            <person name="Takahashi S."/>
            <person name="Yoshida T."/>
            <person name="Shimamura S."/>
            <person name="Takaki Y."/>
            <person name="Nagai Y."/>
            <person name="Toyoda A."/>
            <person name="Suzuki Y."/>
            <person name="Arimoto A."/>
            <person name="Ishii H."/>
            <person name="Satoh N."/>
            <person name="Nishiyama T."/>
            <person name="Hasebe M."/>
            <person name="Maruyama T."/>
            <person name="Minagawa J."/>
            <person name="Obokata J."/>
            <person name="Shigenobu S."/>
        </authorList>
    </citation>
    <scope>NUCLEOTIDE SEQUENCE [LARGE SCALE GENOMIC DNA]</scope>
</reference>
<feature type="compositionally biased region" description="Basic and acidic residues" evidence="1">
    <location>
        <begin position="318"/>
        <end position="328"/>
    </location>
</feature>
<dbReference type="InterPro" id="IPR028032">
    <property type="entry name" value="DUF4503"/>
</dbReference>
<feature type="compositionally biased region" description="Basic and acidic residues" evidence="1">
    <location>
        <begin position="119"/>
        <end position="132"/>
    </location>
</feature>
<dbReference type="Proteomes" id="UP000735302">
    <property type="component" value="Unassembled WGS sequence"/>
</dbReference>
<dbReference type="GO" id="GO:0000228">
    <property type="term" value="C:nuclear chromosome"/>
    <property type="evidence" value="ECO:0007669"/>
    <property type="project" value="TreeGrafter"/>
</dbReference>
<feature type="domain" description="DUF4502" evidence="2">
    <location>
        <begin position="187"/>
        <end position="488"/>
    </location>
</feature>
<dbReference type="InterPro" id="IPR028026">
    <property type="entry name" value="DUF4502"/>
</dbReference>
<feature type="compositionally biased region" description="Polar residues" evidence="1">
    <location>
        <begin position="307"/>
        <end position="317"/>
    </location>
</feature>
<evidence type="ECO:0000313" key="4">
    <source>
        <dbReference type="EMBL" id="GFN95242.1"/>
    </source>
</evidence>
<dbReference type="EMBL" id="BLXT01002485">
    <property type="protein sequence ID" value="GFN95242.1"/>
    <property type="molecule type" value="Genomic_DNA"/>
</dbReference>
<evidence type="ECO:0000259" key="3">
    <source>
        <dbReference type="Pfam" id="PF14951"/>
    </source>
</evidence>
<gene>
    <name evidence="4" type="ORF">PoB_002174800</name>
</gene>
<evidence type="ECO:0000259" key="2">
    <source>
        <dbReference type="Pfam" id="PF14950"/>
    </source>
</evidence>
<feature type="compositionally biased region" description="Acidic residues" evidence="1">
    <location>
        <begin position="263"/>
        <end position="275"/>
    </location>
</feature>
<feature type="region of interest" description="Disordered" evidence="1">
    <location>
        <begin position="253"/>
        <end position="335"/>
    </location>
</feature>
<feature type="compositionally biased region" description="Polar residues" evidence="1">
    <location>
        <begin position="363"/>
        <end position="376"/>
    </location>
</feature>
<feature type="compositionally biased region" description="Basic and acidic residues" evidence="1">
    <location>
        <begin position="49"/>
        <end position="62"/>
    </location>
</feature>
<proteinExistence type="predicted"/>